<dbReference type="EMBL" id="CM009754">
    <property type="protein sequence ID" value="PUZ51917.1"/>
    <property type="molecule type" value="Genomic_DNA"/>
</dbReference>
<name>A0A2T7D8J1_9POAL</name>
<accession>A0A2T7D8J1</accession>
<dbReference type="Gramene" id="PUZ51922">
    <property type="protein sequence ID" value="PUZ51922"/>
    <property type="gene ID" value="GQ55_6G229600"/>
</dbReference>
<evidence type="ECO:0000313" key="2">
    <source>
        <dbReference type="EMBL" id="PUZ51919.1"/>
    </source>
</evidence>
<dbReference type="Gramene" id="PUZ51919">
    <property type="protein sequence ID" value="PUZ51919"/>
    <property type="gene ID" value="GQ55_6G229600"/>
</dbReference>
<protein>
    <submittedName>
        <fullName evidence="2">Uncharacterized protein</fullName>
    </submittedName>
</protein>
<proteinExistence type="predicted"/>
<dbReference type="Gramene" id="PUZ51917">
    <property type="protein sequence ID" value="PUZ51917"/>
    <property type="gene ID" value="GQ55_6G229600"/>
</dbReference>
<keyword evidence="3" id="KW-1185">Reference proteome</keyword>
<sequence>MVRTAHQVLSLNAAGHELDGAPSLTAGNGSRAVEEQHEQRRSELALGGHAGIVVVLAAALRLGSNGLVLSCREFGGEFPEGMY</sequence>
<dbReference type="Proteomes" id="UP000244336">
    <property type="component" value="Chromosome 6"/>
</dbReference>
<gene>
    <name evidence="2" type="ORF">GQ55_6G229600</name>
</gene>
<evidence type="ECO:0000313" key="3">
    <source>
        <dbReference type="Proteomes" id="UP000244336"/>
    </source>
</evidence>
<reference evidence="2 3" key="1">
    <citation type="submission" date="2018-04" db="EMBL/GenBank/DDBJ databases">
        <title>WGS assembly of Panicum hallii var. hallii HAL2.</title>
        <authorList>
            <person name="Lovell J."/>
            <person name="Jenkins J."/>
            <person name="Lowry D."/>
            <person name="Mamidi S."/>
            <person name="Sreedasyam A."/>
            <person name="Weng X."/>
            <person name="Barry K."/>
            <person name="Bonette J."/>
            <person name="Campitelli B."/>
            <person name="Daum C."/>
            <person name="Gordon S."/>
            <person name="Gould B."/>
            <person name="Lipzen A."/>
            <person name="MacQueen A."/>
            <person name="Palacio-Mejia J."/>
            <person name="Plott C."/>
            <person name="Shakirov E."/>
            <person name="Shu S."/>
            <person name="Yoshinaga Y."/>
            <person name="Zane M."/>
            <person name="Rokhsar D."/>
            <person name="Grimwood J."/>
            <person name="Schmutz J."/>
            <person name="Juenger T."/>
        </authorList>
    </citation>
    <scope>NUCLEOTIDE SEQUENCE [LARGE SCALE GENOMIC DNA]</scope>
    <source>
        <strain evidence="3">cv. HAL2</strain>
        <strain evidence="2">HAL2</strain>
    </source>
</reference>
<organism evidence="2 3">
    <name type="scientific">Panicum hallii var. hallii</name>
    <dbReference type="NCBI Taxonomy" id="1504633"/>
    <lineage>
        <taxon>Eukaryota</taxon>
        <taxon>Viridiplantae</taxon>
        <taxon>Streptophyta</taxon>
        <taxon>Embryophyta</taxon>
        <taxon>Tracheophyta</taxon>
        <taxon>Spermatophyta</taxon>
        <taxon>Magnoliopsida</taxon>
        <taxon>Liliopsida</taxon>
        <taxon>Poales</taxon>
        <taxon>Poaceae</taxon>
        <taxon>PACMAD clade</taxon>
        <taxon>Panicoideae</taxon>
        <taxon>Panicodae</taxon>
        <taxon>Paniceae</taxon>
        <taxon>Panicinae</taxon>
        <taxon>Panicum</taxon>
        <taxon>Panicum sect. Panicum</taxon>
    </lineage>
</organism>
<evidence type="ECO:0000256" key="1">
    <source>
        <dbReference type="SAM" id="MobiDB-lite"/>
    </source>
</evidence>
<dbReference type="AlphaFoldDB" id="A0A2T7D8J1"/>
<dbReference type="EMBL" id="CM009754">
    <property type="protein sequence ID" value="PUZ51922.1"/>
    <property type="molecule type" value="Genomic_DNA"/>
</dbReference>
<dbReference type="EMBL" id="CM009754">
    <property type="protein sequence ID" value="PUZ51919.1"/>
    <property type="molecule type" value="Genomic_DNA"/>
</dbReference>
<feature type="region of interest" description="Disordered" evidence="1">
    <location>
        <begin position="13"/>
        <end position="40"/>
    </location>
</feature>